<organism evidence="2 3">
    <name type="scientific">Ascobolus immersus RN42</name>
    <dbReference type="NCBI Taxonomy" id="1160509"/>
    <lineage>
        <taxon>Eukaryota</taxon>
        <taxon>Fungi</taxon>
        <taxon>Dikarya</taxon>
        <taxon>Ascomycota</taxon>
        <taxon>Pezizomycotina</taxon>
        <taxon>Pezizomycetes</taxon>
        <taxon>Pezizales</taxon>
        <taxon>Ascobolaceae</taxon>
        <taxon>Ascobolus</taxon>
    </lineage>
</organism>
<gene>
    <name evidence="2" type="ORF">BJ508DRAFT_336867</name>
</gene>
<dbReference type="Proteomes" id="UP000275078">
    <property type="component" value="Unassembled WGS sequence"/>
</dbReference>
<keyword evidence="3" id="KW-1185">Reference proteome</keyword>
<dbReference type="PROSITE" id="PS50181">
    <property type="entry name" value="FBOX"/>
    <property type="match status" value="1"/>
</dbReference>
<reference evidence="2 3" key="1">
    <citation type="journal article" date="2018" name="Nat. Ecol. Evol.">
        <title>Pezizomycetes genomes reveal the molecular basis of ectomycorrhizal truffle lifestyle.</title>
        <authorList>
            <person name="Murat C."/>
            <person name="Payen T."/>
            <person name="Noel B."/>
            <person name="Kuo A."/>
            <person name="Morin E."/>
            <person name="Chen J."/>
            <person name="Kohler A."/>
            <person name="Krizsan K."/>
            <person name="Balestrini R."/>
            <person name="Da Silva C."/>
            <person name="Montanini B."/>
            <person name="Hainaut M."/>
            <person name="Levati E."/>
            <person name="Barry K.W."/>
            <person name="Belfiori B."/>
            <person name="Cichocki N."/>
            <person name="Clum A."/>
            <person name="Dockter R.B."/>
            <person name="Fauchery L."/>
            <person name="Guy J."/>
            <person name="Iotti M."/>
            <person name="Le Tacon F."/>
            <person name="Lindquist E.A."/>
            <person name="Lipzen A."/>
            <person name="Malagnac F."/>
            <person name="Mello A."/>
            <person name="Molinier V."/>
            <person name="Miyauchi S."/>
            <person name="Poulain J."/>
            <person name="Riccioni C."/>
            <person name="Rubini A."/>
            <person name="Sitrit Y."/>
            <person name="Splivallo R."/>
            <person name="Traeger S."/>
            <person name="Wang M."/>
            <person name="Zifcakova L."/>
            <person name="Wipf D."/>
            <person name="Zambonelli A."/>
            <person name="Paolocci F."/>
            <person name="Nowrousian M."/>
            <person name="Ottonello S."/>
            <person name="Baldrian P."/>
            <person name="Spatafora J.W."/>
            <person name="Henrissat B."/>
            <person name="Nagy L.G."/>
            <person name="Aury J.M."/>
            <person name="Wincker P."/>
            <person name="Grigoriev I.V."/>
            <person name="Bonfante P."/>
            <person name="Martin F.M."/>
        </authorList>
    </citation>
    <scope>NUCLEOTIDE SEQUENCE [LARGE SCALE GENOMIC DNA]</scope>
    <source>
        <strain evidence="2 3">RN42</strain>
    </source>
</reference>
<evidence type="ECO:0000313" key="2">
    <source>
        <dbReference type="EMBL" id="RPA70727.1"/>
    </source>
</evidence>
<evidence type="ECO:0000313" key="3">
    <source>
        <dbReference type="Proteomes" id="UP000275078"/>
    </source>
</evidence>
<name>A0A3N4H9W7_ASCIM</name>
<feature type="domain" description="F-box" evidence="1">
    <location>
        <begin position="13"/>
        <end position="63"/>
    </location>
</feature>
<dbReference type="InterPro" id="IPR001810">
    <property type="entry name" value="F-box_dom"/>
</dbReference>
<dbReference type="EMBL" id="ML120103">
    <property type="protein sequence ID" value="RPA70727.1"/>
    <property type="molecule type" value="Genomic_DNA"/>
</dbReference>
<dbReference type="InterPro" id="IPR036047">
    <property type="entry name" value="F-box-like_dom_sf"/>
</dbReference>
<evidence type="ECO:0000259" key="1">
    <source>
        <dbReference type="PROSITE" id="PS50181"/>
    </source>
</evidence>
<sequence>MADYPSHGSPRSSSRLLELPVELLIDIASHVVSRTTFFNLSYACHHLKAIMEQQYTRRSFAKQWFTTHADGRATQYCVNDDKVMVFAAQTKSPEEATKIIRKSLTTILNVATRSEAQRDSGDPQSTSRV</sequence>
<accession>A0A3N4H9W7</accession>
<proteinExistence type="predicted"/>
<dbReference type="AlphaFoldDB" id="A0A3N4H9W7"/>
<dbReference type="SUPFAM" id="SSF81383">
    <property type="entry name" value="F-box domain"/>
    <property type="match status" value="1"/>
</dbReference>
<protein>
    <recommendedName>
        <fullName evidence="1">F-box domain-containing protein</fullName>
    </recommendedName>
</protein>